<dbReference type="STRING" id="1085623.GNIT_1179"/>
<reference evidence="2 3" key="1">
    <citation type="journal article" date="2011" name="J. Bacteriol.">
        <title>Complete genome sequence of seawater bacterium Glaciecola nitratireducens FR1064T.</title>
        <authorList>
            <person name="Bian F."/>
            <person name="Qin Q.L."/>
            <person name="Xie B.B."/>
            <person name="Shu Y.L."/>
            <person name="Zhang X.Y."/>
            <person name="Yu Y."/>
            <person name="Chen B."/>
            <person name="Chen X.L."/>
            <person name="Zhou B.C."/>
            <person name="Zhang Y.Z."/>
        </authorList>
    </citation>
    <scope>NUCLEOTIDE SEQUENCE [LARGE SCALE GENOMIC DNA]</scope>
    <source>
        <strain evidence="3">JCM 12485 / KCTC 12276 / FR1064</strain>
    </source>
</reference>
<dbReference type="PROSITE" id="PS51186">
    <property type="entry name" value="GNAT"/>
    <property type="match status" value="1"/>
</dbReference>
<dbReference type="RefSeq" id="WP_014108180.1">
    <property type="nucleotide sequence ID" value="NC_016041.1"/>
</dbReference>
<organism evidence="2 3">
    <name type="scientific">Glaciecola nitratireducens (strain JCM 12485 / KCTC 12276 / FR1064)</name>
    <dbReference type="NCBI Taxonomy" id="1085623"/>
    <lineage>
        <taxon>Bacteria</taxon>
        <taxon>Pseudomonadati</taxon>
        <taxon>Pseudomonadota</taxon>
        <taxon>Gammaproteobacteria</taxon>
        <taxon>Alteromonadales</taxon>
        <taxon>Alteromonadaceae</taxon>
        <taxon>Brumicola</taxon>
    </lineage>
</organism>
<keyword evidence="2" id="KW-0808">Transferase</keyword>
<proteinExistence type="predicted"/>
<gene>
    <name evidence="2" type="primary">elaA</name>
    <name evidence="2" type="ordered locus">GNIT_1179</name>
</gene>
<name>G4QKA7_GLANF</name>
<dbReference type="Gene3D" id="3.40.630.30">
    <property type="match status" value="1"/>
</dbReference>
<dbReference type="Pfam" id="PF13673">
    <property type="entry name" value="Acetyltransf_10"/>
    <property type="match status" value="1"/>
</dbReference>
<dbReference type="HOGENOM" id="CLU_056607_3_1_6"/>
<dbReference type="KEGG" id="gni:GNIT_1179"/>
<dbReference type="EMBL" id="CP003060">
    <property type="protein sequence ID" value="AEP29306.1"/>
    <property type="molecule type" value="Genomic_DNA"/>
</dbReference>
<sequence length="172" mass="19150">MNLSKKKAAPSFDCYRFEELSGLLLYKALKLRSDIFVVEQNCVYPDLDNKDIQPDTLHLLLEVEQAAQTNNSPHLSNNVVAYARCIAPGVSYTDSSIGRVAVAAAARGNGVAGLLMQKAMSLCKQNWPEHNIQIGAQVYLQNFYTQLGFTPFSEPYDEDGIMHIDMEFKTAL</sequence>
<protein>
    <submittedName>
        <fullName evidence="2">GCN5-related N-acetyltransferase</fullName>
    </submittedName>
</protein>
<dbReference type="InterPro" id="IPR016181">
    <property type="entry name" value="Acyl_CoA_acyltransferase"/>
</dbReference>
<evidence type="ECO:0000259" key="1">
    <source>
        <dbReference type="PROSITE" id="PS51186"/>
    </source>
</evidence>
<dbReference type="AlphaFoldDB" id="G4QKA7"/>
<dbReference type="GO" id="GO:0016747">
    <property type="term" value="F:acyltransferase activity, transferring groups other than amino-acyl groups"/>
    <property type="evidence" value="ECO:0007669"/>
    <property type="project" value="InterPro"/>
</dbReference>
<dbReference type="eggNOG" id="COG2153">
    <property type="taxonomic scope" value="Bacteria"/>
</dbReference>
<accession>G4QKA7</accession>
<evidence type="ECO:0000313" key="3">
    <source>
        <dbReference type="Proteomes" id="UP000009282"/>
    </source>
</evidence>
<dbReference type="Proteomes" id="UP000009282">
    <property type="component" value="Chromosome"/>
</dbReference>
<dbReference type="SUPFAM" id="SSF55729">
    <property type="entry name" value="Acyl-CoA N-acyltransferases (Nat)"/>
    <property type="match status" value="1"/>
</dbReference>
<keyword evidence="3" id="KW-1185">Reference proteome</keyword>
<evidence type="ECO:0000313" key="2">
    <source>
        <dbReference type="EMBL" id="AEP29306.1"/>
    </source>
</evidence>
<feature type="domain" description="N-acetyltransferase" evidence="1">
    <location>
        <begin position="29"/>
        <end position="171"/>
    </location>
</feature>
<dbReference type="InterPro" id="IPR000182">
    <property type="entry name" value="GNAT_dom"/>
</dbReference>